<feature type="site" description="Important for catalytic activity" evidence="7">
    <location>
        <position position="215"/>
    </location>
</feature>
<keyword evidence="3 7" id="KW-1133">Transmembrane helix</keyword>
<evidence type="ECO:0000313" key="8">
    <source>
        <dbReference type="EMBL" id="MEX6687167.1"/>
    </source>
</evidence>
<comment type="caution">
    <text evidence="8">The sequence shown here is derived from an EMBL/GenBank/DDBJ whole genome shotgun (WGS) entry which is preliminary data.</text>
</comment>
<evidence type="ECO:0000256" key="4">
    <source>
        <dbReference type="ARBA" id="ARBA00023136"/>
    </source>
</evidence>
<dbReference type="RefSeq" id="WP_369328571.1">
    <property type="nucleotide sequence ID" value="NZ_JAULBC010000002.1"/>
</dbReference>
<dbReference type="Gene3D" id="3.30.1490.480">
    <property type="entry name" value="Endolytic murein transglycosylase"/>
    <property type="match status" value="1"/>
</dbReference>
<evidence type="ECO:0000256" key="1">
    <source>
        <dbReference type="ARBA" id="ARBA00022475"/>
    </source>
</evidence>
<evidence type="ECO:0000256" key="2">
    <source>
        <dbReference type="ARBA" id="ARBA00022692"/>
    </source>
</evidence>
<gene>
    <name evidence="7 8" type="primary">mltG</name>
    <name evidence="8" type="ORF">QTN47_06655</name>
</gene>
<organism evidence="8 9">
    <name type="scientific">Danxiaibacter flavus</name>
    <dbReference type="NCBI Taxonomy" id="3049108"/>
    <lineage>
        <taxon>Bacteria</taxon>
        <taxon>Pseudomonadati</taxon>
        <taxon>Bacteroidota</taxon>
        <taxon>Chitinophagia</taxon>
        <taxon>Chitinophagales</taxon>
        <taxon>Chitinophagaceae</taxon>
        <taxon>Danxiaibacter</taxon>
    </lineage>
</organism>
<dbReference type="PANTHER" id="PTHR30518:SF2">
    <property type="entry name" value="ENDOLYTIC MUREIN TRANSGLYCOSYLASE"/>
    <property type="match status" value="1"/>
</dbReference>
<evidence type="ECO:0000256" key="5">
    <source>
        <dbReference type="ARBA" id="ARBA00023239"/>
    </source>
</evidence>
<comment type="catalytic activity">
    <reaction evidence="7">
        <text>a peptidoglycan chain = a peptidoglycan chain with N-acetyl-1,6-anhydromuramyl-[peptide] at the reducing end + a peptidoglycan chain with N-acetylglucosamine at the non-reducing end.</text>
        <dbReference type="EC" id="4.2.2.29"/>
    </reaction>
</comment>
<dbReference type="HAMAP" id="MF_02065">
    <property type="entry name" value="MltG"/>
    <property type="match status" value="1"/>
</dbReference>
<name>A0ABV3ZBC8_9BACT</name>
<keyword evidence="9" id="KW-1185">Reference proteome</keyword>
<protein>
    <recommendedName>
        <fullName evidence="7">Endolytic murein transglycosylase</fullName>
        <ecNumber evidence="7">4.2.2.29</ecNumber>
    </recommendedName>
    <alternativeName>
        <fullName evidence="7">Peptidoglycan lytic transglycosylase</fullName>
    </alternativeName>
    <alternativeName>
        <fullName evidence="7">Peptidoglycan polymerization terminase</fullName>
    </alternativeName>
</protein>
<evidence type="ECO:0000256" key="3">
    <source>
        <dbReference type="ARBA" id="ARBA00022989"/>
    </source>
</evidence>
<evidence type="ECO:0000256" key="7">
    <source>
        <dbReference type="HAMAP-Rule" id="MF_02065"/>
    </source>
</evidence>
<keyword evidence="2 7" id="KW-0812">Transmembrane</keyword>
<reference evidence="8 9" key="1">
    <citation type="submission" date="2023-07" db="EMBL/GenBank/DDBJ databases">
        <authorList>
            <person name="Lian W.-H."/>
        </authorList>
    </citation>
    <scope>NUCLEOTIDE SEQUENCE [LARGE SCALE GENOMIC DNA]</scope>
    <source>
        <strain evidence="8 9">SYSU DXS3180</strain>
    </source>
</reference>
<evidence type="ECO:0000313" key="9">
    <source>
        <dbReference type="Proteomes" id="UP001560573"/>
    </source>
</evidence>
<sequence>MKKTIRYILIALVVLGALFAWMILGSATTFSEKSKYIYIKDGADAKSQVLQQLEEKNIVRNRWLFSIMANRLQVWDKLKPGRFEIKKSQSLLNIVRTFRNNTQSPVKLVINKLRTQEELAKIIGKNFSADSADVMRFISNNDSLKNLGVDTNTLMTIIIPDTYNFNWNTSVRRILQRLQSEKDNFWDKNNRLQKAQNLHLSPEQVYIIASIVEEETNMNEEKGKIASVYINRYNKGMMLGADPTIKFALKDFSLKRLYYGHLDVKSPYNTYRNKGLPPGPICTPSPVTIDAVLDSPQTDYLFFVAESDFSGRHHFSSNYAEHEQYAKLYQQALNERMNKQQNK</sequence>
<comment type="function">
    <text evidence="7">Functions as a peptidoglycan terminase that cleaves nascent peptidoglycan strands endolytically to terminate their elongation.</text>
</comment>
<evidence type="ECO:0000256" key="6">
    <source>
        <dbReference type="ARBA" id="ARBA00023316"/>
    </source>
</evidence>
<keyword evidence="1 7" id="KW-1003">Cell membrane</keyword>
<keyword evidence="5 7" id="KW-0456">Lyase</keyword>
<dbReference type="EMBL" id="JAULBC010000002">
    <property type="protein sequence ID" value="MEX6687167.1"/>
    <property type="molecule type" value="Genomic_DNA"/>
</dbReference>
<dbReference type="EC" id="4.2.2.29" evidence="7"/>
<proteinExistence type="inferred from homology"/>
<keyword evidence="4 7" id="KW-0472">Membrane</keyword>
<dbReference type="InterPro" id="IPR003770">
    <property type="entry name" value="MLTG-like"/>
</dbReference>
<keyword evidence="6 7" id="KW-0961">Cell wall biogenesis/degradation</keyword>
<comment type="similarity">
    <text evidence="7">Belongs to the transglycosylase MltG family.</text>
</comment>
<dbReference type="NCBIfam" id="TIGR00247">
    <property type="entry name" value="endolytic transglycosylase MltG"/>
    <property type="match status" value="1"/>
</dbReference>
<accession>A0ABV3ZBC8</accession>
<dbReference type="PANTHER" id="PTHR30518">
    <property type="entry name" value="ENDOLYTIC MUREIN TRANSGLYCOSYLASE"/>
    <property type="match status" value="1"/>
</dbReference>
<dbReference type="Proteomes" id="UP001560573">
    <property type="component" value="Unassembled WGS sequence"/>
</dbReference>
<dbReference type="Gene3D" id="3.30.160.60">
    <property type="entry name" value="Classic Zinc Finger"/>
    <property type="match status" value="1"/>
</dbReference>
<dbReference type="Pfam" id="PF02618">
    <property type="entry name" value="YceG"/>
    <property type="match status" value="1"/>
</dbReference>
<dbReference type="CDD" id="cd08010">
    <property type="entry name" value="MltG_like"/>
    <property type="match status" value="1"/>
</dbReference>